<proteinExistence type="predicted"/>
<protein>
    <submittedName>
        <fullName evidence="2">Uncharacterized protein</fullName>
    </submittedName>
</protein>
<accession>A0AAD3Y2Q1</accession>
<name>A0AAD3Y2Q1_NEPGR</name>
<evidence type="ECO:0000313" key="2">
    <source>
        <dbReference type="EMBL" id="GMH27267.1"/>
    </source>
</evidence>
<dbReference type="Proteomes" id="UP001279734">
    <property type="component" value="Unassembled WGS sequence"/>
</dbReference>
<evidence type="ECO:0000313" key="3">
    <source>
        <dbReference type="Proteomes" id="UP001279734"/>
    </source>
</evidence>
<dbReference type="EMBL" id="BSYO01000032">
    <property type="protein sequence ID" value="GMH27267.1"/>
    <property type="molecule type" value="Genomic_DNA"/>
</dbReference>
<reference evidence="2" key="1">
    <citation type="submission" date="2023-05" db="EMBL/GenBank/DDBJ databases">
        <title>Nepenthes gracilis genome sequencing.</title>
        <authorList>
            <person name="Fukushima K."/>
        </authorList>
    </citation>
    <scope>NUCLEOTIDE SEQUENCE</scope>
    <source>
        <strain evidence="2">SING2019-196</strain>
    </source>
</reference>
<dbReference type="AlphaFoldDB" id="A0AAD3Y2Q1"/>
<gene>
    <name evidence="2" type="ORF">Nepgr_029110</name>
</gene>
<evidence type="ECO:0000256" key="1">
    <source>
        <dbReference type="SAM" id="MobiDB-lite"/>
    </source>
</evidence>
<feature type="region of interest" description="Disordered" evidence="1">
    <location>
        <begin position="19"/>
        <end position="69"/>
    </location>
</feature>
<keyword evidence="3" id="KW-1185">Reference proteome</keyword>
<organism evidence="2 3">
    <name type="scientific">Nepenthes gracilis</name>
    <name type="common">Slender pitcher plant</name>
    <dbReference type="NCBI Taxonomy" id="150966"/>
    <lineage>
        <taxon>Eukaryota</taxon>
        <taxon>Viridiplantae</taxon>
        <taxon>Streptophyta</taxon>
        <taxon>Embryophyta</taxon>
        <taxon>Tracheophyta</taxon>
        <taxon>Spermatophyta</taxon>
        <taxon>Magnoliopsida</taxon>
        <taxon>eudicotyledons</taxon>
        <taxon>Gunneridae</taxon>
        <taxon>Pentapetalae</taxon>
        <taxon>Caryophyllales</taxon>
        <taxon>Nepenthaceae</taxon>
        <taxon>Nepenthes</taxon>
    </lineage>
</organism>
<sequence>MGTLEEEARQMPAPAYVFLNLDRMRKPSDQTSKRTPASADPLQDLDGMRKPSDPTQESLDGKPPRFLPL</sequence>
<comment type="caution">
    <text evidence="2">The sequence shown here is derived from an EMBL/GenBank/DDBJ whole genome shotgun (WGS) entry which is preliminary data.</text>
</comment>
<feature type="compositionally biased region" description="Basic and acidic residues" evidence="1">
    <location>
        <begin position="22"/>
        <end position="32"/>
    </location>
</feature>